<dbReference type="GO" id="GO:0005829">
    <property type="term" value="C:cytosol"/>
    <property type="evidence" value="ECO:0007669"/>
    <property type="project" value="TreeGrafter"/>
</dbReference>
<dbReference type="Pfam" id="PF22456">
    <property type="entry name" value="PqqF-like_C_4"/>
    <property type="match status" value="1"/>
</dbReference>
<dbReference type="AlphaFoldDB" id="A0A8H4M592"/>
<dbReference type="PANTHER" id="PTHR43690:SF18">
    <property type="entry name" value="INSULIN-DEGRADING ENZYME-RELATED"/>
    <property type="match status" value="1"/>
</dbReference>
<dbReference type="InterPro" id="IPR032632">
    <property type="entry name" value="Peptidase_M16_M"/>
</dbReference>
<evidence type="ECO:0000259" key="7">
    <source>
        <dbReference type="Pfam" id="PF00675"/>
    </source>
</evidence>
<dbReference type="EMBL" id="JAAAPX010000040">
    <property type="protein sequence ID" value="KAF4238159.1"/>
    <property type="molecule type" value="Genomic_DNA"/>
</dbReference>
<dbReference type="InterPro" id="IPR054734">
    <property type="entry name" value="PqqF-like_C_4"/>
</dbReference>
<dbReference type="Pfam" id="PF05193">
    <property type="entry name" value="Peptidase_M16_C"/>
    <property type="match status" value="1"/>
</dbReference>
<accession>A0A8H4M592</accession>
<gene>
    <name evidence="11" type="ORF">CNMCM6805_006613</name>
</gene>
<dbReference type="FunFam" id="3.30.830.10:FF:000004">
    <property type="entry name" value="Putative insulin-degrading enzyme"/>
    <property type="match status" value="1"/>
</dbReference>
<dbReference type="GO" id="GO:0005739">
    <property type="term" value="C:mitochondrion"/>
    <property type="evidence" value="ECO:0007669"/>
    <property type="project" value="TreeGrafter"/>
</dbReference>
<evidence type="ECO:0000313" key="12">
    <source>
        <dbReference type="Proteomes" id="UP000653565"/>
    </source>
</evidence>
<dbReference type="Pfam" id="PF00675">
    <property type="entry name" value="Peptidase_M16"/>
    <property type="match status" value="1"/>
</dbReference>
<feature type="domain" description="Coenzyme PQQ synthesis protein F-like C-terminal lobe" evidence="10">
    <location>
        <begin position="770"/>
        <end position="868"/>
    </location>
</feature>
<reference evidence="11" key="1">
    <citation type="journal article" date="2020" name="bioRxiv">
        <title>Genomic and phenotypic heterogeneity of clinical isolates of the human pathogens Aspergillus fumigatus, Aspergillus lentulus and Aspergillus fumigatiaffinis.</title>
        <authorList>
            <person name="dos Santos R.A.C."/>
            <person name="Steenwyk J.L."/>
            <person name="Rivero-Menendez O."/>
            <person name="Mead M.E."/>
            <person name="Silva L.P."/>
            <person name="Bastos R.W."/>
            <person name="Alastruey-Izquierdo A."/>
            <person name="Goldman G.H."/>
            <person name="Rokas A."/>
        </authorList>
    </citation>
    <scope>NUCLEOTIDE SEQUENCE</scope>
    <source>
        <strain evidence="11">CNM-CM6805</strain>
    </source>
</reference>
<evidence type="ECO:0000256" key="1">
    <source>
        <dbReference type="ARBA" id="ARBA00007261"/>
    </source>
</evidence>
<comment type="caution">
    <text evidence="11">The sequence shown here is derived from an EMBL/GenBank/DDBJ whole genome shotgun (WGS) entry which is preliminary data.</text>
</comment>
<dbReference type="InterPro" id="IPR050626">
    <property type="entry name" value="Peptidase_M16"/>
</dbReference>
<dbReference type="InterPro" id="IPR011249">
    <property type="entry name" value="Metalloenz_LuxS/M16"/>
</dbReference>
<dbReference type="SUPFAM" id="SSF63411">
    <property type="entry name" value="LuxS/MPP-like metallohydrolase"/>
    <property type="match status" value="4"/>
</dbReference>
<sequence>MEKPLLDDRSYRVIQLPNQLEILLIHDPDTDKAAAAMDVNVGSFSDPDDLPGTAHAVEHLCFMGTKKYPEETEYSTYLAKYGGYSNAYTASTSTNYYFELSASSTSNSPGSSTNIKRPNVTISKDKAPLYGALDRFSQFFIQPLFLADTLDRELRAVDSENKKNLQSDSWRLEQLGRSTSSEKHPIHKFATGNYQCLREEPVSRGVDIRKRFIEFYEAHYSANRMKLVVLGREPLQELESWVQELFSEVPNKDLHRLRWDGIPVLDEPGLMTQIFVKSVMEQRQLNIDFMYPDEEELFASHPSRELGLADSLLAGASAQCPGTAIFYVDIRLTEKGIRQYREVLKIIFQYIAMLKENRPPAWISDEMSRLAEVEFKLKEKSPPSRTVSGLAQLMQKACIPREYLLSASLIRQFDPENIEQGLSHLRPDNFRFFVVDQQFPGDWDAKEKWYETEYKLETIPEDFMQDLWAAAQAPATERQSRFHLPAVNKFVPQRLEVERKDVTEPALHPTIIRHDDNVRLWFKKDDQFWVPKANIKLLLRSPVASLTPMNAVMTRLYVDLVEDSLNEYAYDAYRAGLSYSPSESAQGLSIELNGFNDKMSVLLEKVLLGLRDLEIKQGRFEVAKERVRKAYKNFDYMHPYRQINAFSRMLISERSWAPFQMLEELPAVTAEDIHSYFPELLRQMHIEILIHGNLYKEDALNITKLVESTLRPHPLPESQWPSRRTIALPSGANYLYERVQKNPDNVNHCLGYIISVGTVSDRSQLAKLLLFGQIAEEPCFDTLRTKEQLGYIVNSAVGVYVMTGTWRILLQSERECKYLEERCDAFLVKLERDLRSMTDETFEEHKIGLINKRLEKLKNLGQETSRFWTHITSGVFDFEQGTFATFQILPIYVTCTLTLRPCTLTNSIDQIATVYRDVEKIEPLTKKDILEFFNQYIHPSSSTRGKLSIHLIARAPTGASAGAGDSAAAEENPDASVLRENQDIVAINGHEPSVSSAKIPVKVENVKEWKASLHLSAAATPVKGLTEFEEFGSKPRSAFPSPSLGAVLEPSVPSCSGIVTFQ</sequence>
<dbReference type="PANTHER" id="PTHR43690">
    <property type="entry name" value="NARDILYSIN"/>
    <property type="match status" value="1"/>
</dbReference>
<keyword evidence="5" id="KW-0862">Zinc</keyword>
<evidence type="ECO:0000256" key="6">
    <source>
        <dbReference type="ARBA" id="ARBA00023049"/>
    </source>
</evidence>
<dbReference type="GO" id="GO:0046872">
    <property type="term" value="F:metal ion binding"/>
    <property type="evidence" value="ECO:0007669"/>
    <property type="project" value="UniProtKB-KW"/>
</dbReference>
<keyword evidence="12" id="KW-1185">Reference proteome</keyword>
<dbReference type="Pfam" id="PF16187">
    <property type="entry name" value="Peptidase_M16_M"/>
    <property type="match status" value="1"/>
</dbReference>
<evidence type="ECO:0008006" key="13">
    <source>
        <dbReference type="Google" id="ProtNLM"/>
    </source>
</evidence>
<evidence type="ECO:0000259" key="10">
    <source>
        <dbReference type="Pfam" id="PF22456"/>
    </source>
</evidence>
<dbReference type="GO" id="GO:0043171">
    <property type="term" value="P:peptide catabolic process"/>
    <property type="evidence" value="ECO:0007669"/>
    <property type="project" value="TreeGrafter"/>
</dbReference>
<protein>
    <recommendedName>
        <fullName evidence="13">A-pheromone processing metallopeptidase Ste23</fullName>
    </recommendedName>
</protein>
<evidence type="ECO:0000259" key="9">
    <source>
        <dbReference type="Pfam" id="PF16187"/>
    </source>
</evidence>
<evidence type="ECO:0000256" key="3">
    <source>
        <dbReference type="ARBA" id="ARBA00022723"/>
    </source>
</evidence>
<organism evidence="11 12">
    <name type="scientific">Aspergillus fumigatiaffinis</name>
    <dbReference type="NCBI Taxonomy" id="340414"/>
    <lineage>
        <taxon>Eukaryota</taxon>
        <taxon>Fungi</taxon>
        <taxon>Dikarya</taxon>
        <taxon>Ascomycota</taxon>
        <taxon>Pezizomycotina</taxon>
        <taxon>Eurotiomycetes</taxon>
        <taxon>Eurotiomycetidae</taxon>
        <taxon>Eurotiales</taxon>
        <taxon>Aspergillaceae</taxon>
        <taxon>Aspergillus</taxon>
        <taxon>Aspergillus subgen. Fumigati</taxon>
    </lineage>
</organism>
<feature type="domain" description="Peptidase M16 C-terminal" evidence="8">
    <location>
        <begin position="209"/>
        <end position="284"/>
    </location>
</feature>
<keyword evidence="2" id="KW-0645">Protease</keyword>
<keyword evidence="3" id="KW-0479">Metal-binding</keyword>
<proteinExistence type="inferred from homology"/>
<dbReference type="GO" id="GO:0051603">
    <property type="term" value="P:proteolysis involved in protein catabolic process"/>
    <property type="evidence" value="ECO:0007669"/>
    <property type="project" value="TreeGrafter"/>
</dbReference>
<evidence type="ECO:0000256" key="4">
    <source>
        <dbReference type="ARBA" id="ARBA00022801"/>
    </source>
</evidence>
<dbReference type="FunFam" id="3.30.830.10:FF:000003">
    <property type="entry name" value="Insulin-degrading enzyme"/>
    <property type="match status" value="1"/>
</dbReference>
<dbReference type="GO" id="GO:0004222">
    <property type="term" value="F:metalloendopeptidase activity"/>
    <property type="evidence" value="ECO:0007669"/>
    <property type="project" value="TreeGrafter"/>
</dbReference>
<feature type="domain" description="Peptidase M16 middle/third" evidence="9">
    <location>
        <begin position="375"/>
        <end position="664"/>
    </location>
</feature>
<dbReference type="Proteomes" id="UP000653565">
    <property type="component" value="Unassembled WGS sequence"/>
</dbReference>
<name>A0A8H4M592_9EURO</name>
<dbReference type="OrthoDB" id="952271at2759"/>
<evidence type="ECO:0000256" key="5">
    <source>
        <dbReference type="ARBA" id="ARBA00022833"/>
    </source>
</evidence>
<dbReference type="Gene3D" id="3.30.830.10">
    <property type="entry name" value="Metalloenzyme, LuxS/M16 peptidase-like"/>
    <property type="match status" value="4"/>
</dbReference>
<dbReference type="InterPro" id="IPR011765">
    <property type="entry name" value="Pept_M16_N"/>
</dbReference>
<keyword evidence="4" id="KW-0378">Hydrolase</keyword>
<dbReference type="FunFam" id="3.30.830.10:FF:000005">
    <property type="entry name" value="nardilysin isoform X1"/>
    <property type="match status" value="1"/>
</dbReference>
<evidence type="ECO:0000259" key="8">
    <source>
        <dbReference type="Pfam" id="PF05193"/>
    </source>
</evidence>
<feature type="domain" description="Peptidase M16 N-terminal" evidence="7">
    <location>
        <begin position="22"/>
        <end position="180"/>
    </location>
</feature>
<comment type="similarity">
    <text evidence="1">Belongs to the peptidase M16 family.</text>
</comment>
<reference evidence="11" key="2">
    <citation type="submission" date="2020-04" db="EMBL/GenBank/DDBJ databases">
        <authorList>
            <person name="Santos R.A.C."/>
            <person name="Steenwyk J.L."/>
            <person name="Rivero-Menendez O."/>
            <person name="Mead M.E."/>
            <person name="Silva L.P."/>
            <person name="Bastos R.W."/>
            <person name="Alastruey-Izquierdo A."/>
            <person name="Goldman G.H."/>
            <person name="Rokas A."/>
        </authorList>
    </citation>
    <scope>NUCLEOTIDE SEQUENCE</scope>
    <source>
        <strain evidence="11">CNM-CM6805</strain>
    </source>
</reference>
<dbReference type="InterPro" id="IPR007863">
    <property type="entry name" value="Peptidase_M16_C"/>
</dbReference>
<keyword evidence="6" id="KW-0482">Metalloprotease</keyword>
<evidence type="ECO:0000313" key="11">
    <source>
        <dbReference type="EMBL" id="KAF4238159.1"/>
    </source>
</evidence>
<evidence type="ECO:0000256" key="2">
    <source>
        <dbReference type="ARBA" id="ARBA00022670"/>
    </source>
</evidence>